<dbReference type="EMBL" id="VFRR01000062">
    <property type="protein sequence ID" value="TPE45763.1"/>
    <property type="molecule type" value="Genomic_DNA"/>
</dbReference>
<evidence type="ECO:0000313" key="1">
    <source>
        <dbReference type="EMBL" id="TPE45763.1"/>
    </source>
</evidence>
<keyword evidence="2" id="KW-1185">Reference proteome</keyword>
<dbReference type="OrthoDB" id="9956659at2"/>
<accession>A0A501W762</accession>
<organism evidence="1 2">
    <name type="scientific">Maribrevibacterium harenarium</name>
    <dbReference type="NCBI Taxonomy" id="2589817"/>
    <lineage>
        <taxon>Bacteria</taxon>
        <taxon>Pseudomonadati</taxon>
        <taxon>Pseudomonadota</taxon>
        <taxon>Gammaproteobacteria</taxon>
        <taxon>Oceanospirillales</taxon>
        <taxon>Oceanospirillaceae</taxon>
        <taxon>Maribrevibacterium</taxon>
    </lineage>
</organism>
<sequence length="69" mass="8070">MTNFLRGIASIFNLFPQTDYMAIVPKKGEIHRRATQRFSRDFNKAFNQQVELADGRTYLKKYRKGVSAQ</sequence>
<gene>
    <name evidence="1" type="ORF">FJM67_16220</name>
</gene>
<dbReference type="AlphaFoldDB" id="A0A501W762"/>
<protein>
    <submittedName>
        <fullName evidence="1">Uncharacterized protein</fullName>
    </submittedName>
</protein>
<comment type="caution">
    <text evidence="1">The sequence shown here is derived from an EMBL/GenBank/DDBJ whole genome shotgun (WGS) entry which is preliminary data.</text>
</comment>
<evidence type="ECO:0000313" key="2">
    <source>
        <dbReference type="Proteomes" id="UP000315901"/>
    </source>
</evidence>
<dbReference type="Proteomes" id="UP000315901">
    <property type="component" value="Unassembled WGS sequence"/>
</dbReference>
<dbReference type="RefSeq" id="WP_140591556.1">
    <property type="nucleotide sequence ID" value="NZ_VFRR01000062.1"/>
</dbReference>
<name>A0A501W762_9GAMM</name>
<proteinExistence type="predicted"/>
<reference evidence="1 2" key="1">
    <citation type="submission" date="2019-06" db="EMBL/GenBank/DDBJ databases">
        <title>A novel bacterium of genus Marinomonas, isolated from coastal sand.</title>
        <authorList>
            <person name="Huang H."/>
            <person name="Mo K."/>
            <person name="Hu Y."/>
        </authorList>
    </citation>
    <scope>NUCLEOTIDE SEQUENCE [LARGE SCALE GENOMIC DNA]</scope>
    <source>
        <strain evidence="1 2">HB171799</strain>
    </source>
</reference>